<dbReference type="InterPro" id="IPR004360">
    <property type="entry name" value="Glyas_Fos-R_dOase_dom"/>
</dbReference>
<name>A0AAW1PWZ6_9CHLO</name>
<evidence type="ECO:0000313" key="2">
    <source>
        <dbReference type="EMBL" id="KAK9812947.1"/>
    </source>
</evidence>
<dbReference type="AlphaFoldDB" id="A0AAW1PWZ6"/>
<dbReference type="Gene3D" id="3.10.180.10">
    <property type="entry name" value="2,3-Dihydroxybiphenyl 1,2-Dioxygenase, domain 1"/>
    <property type="match status" value="1"/>
</dbReference>
<feature type="domain" description="Glyoxalase/fosfomycin resistance/dioxygenase" evidence="1">
    <location>
        <begin position="71"/>
        <end position="183"/>
    </location>
</feature>
<proteinExistence type="predicted"/>
<evidence type="ECO:0000313" key="3">
    <source>
        <dbReference type="Proteomes" id="UP001489004"/>
    </source>
</evidence>
<evidence type="ECO:0000259" key="1">
    <source>
        <dbReference type="Pfam" id="PF00903"/>
    </source>
</evidence>
<organism evidence="2 3">
    <name type="scientific">[Myrmecia] bisecta</name>
    <dbReference type="NCBI Taxonomy" id="41462"/>
    <lineage>
        <taxon>Eukaryota</taxon>
        <taxon>Viridiplantae</taxon>
        <taxon>Chlorophyta</taxon>
        <taxon>core chlorophytes</taxon>
        <taxon>Trebouxiophyceae</taxon>
        <taxon>Trebouxiales</taxon>
        <taxon>Trebouxiaceae</taxon>
        <taxon>Myrmecia</taxon>
    </lineage>
</organism>
<dbReference type="InterPro" id="IPR029068">
    <property type="entry name" value="Glyas_Bleomycin-R_OHBP_Dase"/>
</dbReference>
<dbReference type="EMBL" id="JALJOR010000008">
    <property type="protein sequence ID" value="KAK9812947.1"/>
    <property type="molecule type" value="Genomic_DNA"/>
</dbReference>
<accession>A0AAW1PWZ6</accession>
<protein>
    <recommendedName>
        <fullName evidence="1">Glyoxalase/fosfomycin resistance/dioxygenase domain-containing protein</fullName>
    </recommendedName>
</protein>
<dbReference type="SUPFAM" id="SSF54593">
    <property type="entry name" value="Glyoxalase/Bleomycin resistance protein/Dihydroxybiphenyl dioxygenase"/>
    <property type="match status" value="1"/>
</dbReference>
<comment type="caution">
    <text evidence="2">The sequence shown here is derived from an EMBL/GenBank/DDBJ whole genome shotgun (WGS) entry which is preliminary data.</text>
</comment>
<dbReference type="Pfam" id="PF00903">
    <property type="entry name" value="Glyoxalase"/>
    <property type="match status" value="1"/>
</dbReference>
<reference evidence="2 3" key="1">
    <citation type="journal article" date="2024" name="Nat. Commun.">
        <title>Phylogenomics reveals the evolutionary origins of lichenization in chlorophyte algae.</title>
        <authorList>
            <person name="Puginier C."/>
            <person name="Libourel C."/>
            <person name="Otte J."/>
            <person name="Skaloud P."/>
            <person name="Haon M."/>
            <person name="Grisel S."/>
            <person name="Petersen M."/>
            <person name="Berrin J.G."/>
            <person name="Delaux P.M."/>
            <person name="Dal Grande F."/>
            <person name="Keller J."/>
        </authorList>
    </citation>
    <scope>NUCLEOTIDE SEQUENCE [LARGE SCALE GENOMIC DNA]</scope>
    <source>
        <strain evidence="2 3">SAG 2043</strain>
    </source>
</reference>
<keyword evidence="3" id="KW-1185">Reference proteome</keyword>
<gene>
    <name evidence="2" type="ORF">WJX72_006179</name>
</gene>
<dbReference type="Proteomes" id="UP001489004">
    <property type="component" value="Unassembled WGS sequence"/>
</dbReference>
<sequence>MWSAPIRLNPRCLALDFRDGRKSARLLTSHHPAVLFQALRRTSPSIGTGMATKTSASSPASLSKREFRFSYFTPIYDQTVAFYRDSLKLPLVDSWDRNPSDKGSCFRAASGLIEVLTVPLPGESTEHLWDDRPPQGVFVVMEVDNVEAMYRQAVAQGLPIKHKLAKQSWGHETFSLVEPNGLVIYMFSHLPPDAVPAAEQG</sequence>